<reference evidence="6 7" key="1">
    <citation type="submission" date="2020-08" db="EMBL/GenBank/DDBJ databases">
        <title>Genomic Encyclopedia of Type Strains, Phase IV (KMG-IV): sequencing the most valuable type-strain genomes for metagenomic binning, comparative biology and taxonomic classification.</title>
        <authorList>
            <person name="Goeker M."/>
        </authorList>
    </citation>
    <scope>NUCLEOTIDE SEQUENCE [LARGE SCALE GENOMIC DNA]</scope>
    <source>
        <strain evidence="6 7">DSM 29050</strain>
    </source>
</reference>
<proteinExistence type="inferred from homology"/>
<dbReference type="GO" id="GO:0005886">
    <property type="term" value="C:plasma membrane"/>
    <property type="evidence" value="ECO:0007669"/>
    <property type="project" value="UniProtKB-SubCell"/>
</dbReference>
<keyword evidence="5" id="KW-1003">Cell membrane</keyword>
<accession>A0A840B0Z5</accession>
<feature type="transmembrane region" description="Helical" evidence="5">
    <location>
        <begin position="37"/>
        <end position="57"/>
    </location>
</feature>
<evidence type="ECO:0000256" key="3">
    <source>
        <dbReference type="ARBA" id="ARBA00022989"/>
    </source>
</evidence>
<dbReference type="RefSeq" id="WP_183940919.1">
    <property type="nucleotide sequence ID" value="NZ_BAABBG010000023.1"/>
</dbReference>
<comment type="subcellular location">
    <subcellularLocation>
        <location evidence="5">Cell membrane</location>
        <topology evidence="5">Multi-pass membrane protein</topology>
    </subcellularLocation>
    <subcellularLocation>
        <location evidence="1">Membrane</location>
        <topology evidence="1">Multi-pass membrane protein</topology>
    </subcellularLocation>
</comment>
<dbReference type="PANTHER" id="PTHR43701:SF5">
    <property type="entry name" value="MEMBRANE TRANSPORTER PROTEIN-RELATED"/>
    <property type="match status" value="1"/>
</dbReference>
<feature type="transmembrane region" description="Helical" evidence="5">
    <location>
        <begin position="64"/>
        <end position="86"/>
    </location>
</feature>
<evidence type="ECO:0000256" key="1">
    <source>
        <dbReference type="ARBA" id="ARBA00004141"/>
    </source>
</evidence>
<evidence type="ECO:0000256" key="4">
    <source>
        <dbReference type="ARBA" id="ARBA00023136"/>
    </source>
</evidence>
<comment type="similarity">
    <text evidence="5">Belongs to the 4-toluene sulfonate uptake permease (TSUP) (TC 2.A.102) family.</text>
</comment>
<feature type="transmembrane region" description="Helical" evidence="5">
    <location>
        <begin position="125"/>
        <end position="151"/>
    </location>
</feature>
<name>A0A840B0Z5_9SPHN</name>
<dbReference type="AlphaFoldDB" id="A0A840B0Z5"/>
<dbReference type="InterPro" id="IPR002781">
    <property type="entry name" value="TM_pro_TauE-like"/>
</dbReference>
<protein>
    <recommendedName>
        <fullName evidence="5">Probable membrane transporter protein</fullName>
    </recommendedName>
</protein>
<sequence length="248" mass="25910">MIWLAGLFAFVAFVYASVGFGGGSTYTALLALWGVDYRLIPVIALLCNIIVVTGGSMRFIRAGLVSWPQVMPLLLVSAPLAFLGGLVPLKQWIFLTILGGALLASAIALLLQPEKLSARVLPKPLLLAISGGVGLLAGLSGIGGGIFMAPILHLIRWAEARRIAAFASLYILINSAAGLAGQVIKAGAQSLAAPAMEYGLLLAAVLVGGQIGSIFGMRYLSPRLLRTFTAILVGYAALRLLWQAQALS</sequence>
<dbReference type="InterPro" id="IPR051598">
    <property type="entry name" value="TSUP/Inactive_protease-like"/>
</dbReference>
<keyword evidence="4 5" id="KW-0472">Membrane</keyword>
<gene>
    <name evidence="6" type="ORF">GGR91_001144</name>
</gene>
<evidence type="ECO:0000313" key="6">
    <source>
        <dbReference type="EMBL" id="MBB3942922.1"/>
    </source>
</evidence>
<feature type="transmembrane region" description="Helical" evidence="5">
    <location>
        <begin position="163"/>
        <end position="184"/>
    </location>
</feature>
<dbReference type="PANTHER" id="PTHR43701">
    <property type="entry name" value="MEMBRANE TRANSPORTER PROTEIN MJ0441-RELATED"/>
    <property type="match status" value="1"/>
</dbReference>
<dbReference type="EMBL" id="JACIEA010000001">
    <property type="protein sequence ID" value="MBB3942922.1"/>
    <property type="molecule type" value="Genomic_DNA"/>
</dbReference>
<keyword evidence="2 5" id="KW-0812">Transmembrane</keyword>
<organism evidence="6 7">
    <name type="scientific">Sphingorhabdus rigui</name>
    <dbReference type="NCBI Taxonomy" id="1282858"/>
    <lineage>
        <taxon>Bacteria</taxon>
        <taxon>Pseudomonadati</taxon>
        <taxon>Pseudomonadota</taxon>
        <taxon>Alphaproteobacteria</taxon>
        <taxon>Sphingomonadales</taxon>
        <taxon>Sphingomonadaceae</taxon>
        <taxon>Sphingorhabdus</taxon>
    </lineage>
</organism>
<evidence type="ECO:0000256" key="5">
    <source>
        <dbReference type="RuleBase" id="RU363041"/>
    </source>
</evidence>
<dbReference type="Pfam" id="PF01925">
    <property type="entry name" value="TauE"/>
    <property type="match status" value="1"/>
</dbReference>
<evidence type="ECO:0000313" key="7">
    <source>
        <dbReference type="Proteomes" id="UP000581447"/>
    </source>
</evidence>
<keyword evidence="3 5" id="KW-1133">Transmembrane helix</keyword>
<evidence type="ECO:0000256" key="2">
    <source>
        <dbReference type="ARBA" id="ARBA00022692"/>
    </source>
</evidence>
<feature type="transmembrane region" description="Helical" evidence="5">
    <location>
        <begin position="92"/>
        <end position="113"/>
    </location>
</feature>
<keyword evidence="7" id="KW-1185">Reference proteome</keyword>
<dbReference type="Proteomes" id="UP000581447">
    <property type="component" value="Unassembled WGS sequence"/>
</dbReference>
<feature type="transmembrane region" description="Helical" evidence="5">
    <location>
        <begin position="196"/>
        <end position="217"/>
    </location>
</feature>
<comment type="caution">
    <text evidence="6">The sequence shown here is derived from an EMBL/GenBank/DDBJ whole genome shotgun (WGS) entry which is preliminary data.</text>
</comment>